<evidence type="ECO:0000313" key="1">
    <source>
        <dbReference type="EMBL" id="KUK22530.1"/>
    </source>
</evidence>
<evidence type="ECO:0000313" key="2">
    <source>
        <dbReference type="Proteomes" id="UP000058636"/>
    </source>
</evidence>
<dbReference type="PATRIC" id="fig|93930.3.peg.410"/>
<feature type="non-terminal residue" evidence="1">
    <location>
        <position position="1"/>
    </location>
</feature>
<dbReference type="EMBL" id="LGFG01000139">
    <property type="protein sequence ID" value="KUK22530.1"/>
    <property type="molecule type" value="Genomic_DNA"/>
</dbReference>
<proteinExistence type="predicted"/>
<reference evidence="1 2" key="1">
    <citation type="journal article" date="2015" name="MBio">
        <title>Genome-Resolved Metagenomic Analysis Reveals Roles for Candidate Phyla and Other Microbial Community Members in Biogeochemical Transformations in Oil Reservoirs.</title>
        <authorList>
            <person name="Hu P."/>
            <person name="Tom L."/>
            <person name="Singh A."/>
            <person name="Thomas B.C."/>
            <person name="Baker B.J."/>
            <person name="Piceno Y.M."/>
            <person name="Andersen G.L."/>
            <person name="Banfield J.F."/>
        </authorList>
    </citation>
    <scope>NUCLEOTIDE SEQUENCE [LARGE SCALE GENOMIC DNA]</scope>
    <source>
        <strain evidence="1">46_26</strain>
    </source>
</reference>
<comment type="caution">
    <text evidence="1">The sequence shown here is derived from an EMBL/GenBank/DDBJ whole genome shotgun (WGS) entry which is preliminary data.</text>
</comment>
<name>A0A101EQ45_9THEM</name>
<dbReference type="AlphaFoldDB" id="A0A101EQ45"/>
<dbReference type="Proteomes" id="UP000058636">
    <property type="component" value="Unassembled WGS sequence"/>
</dbReference>
<sequence>VDRLSSKVVRLYLFQEANTVGIVKLLFSSGLSWEKVFLIRRIGSWRFEGEVLINPFGEVEHLD</sequence>
<gene>
    <name evidence="1" type="ORF">XD57_1368</name>
</gene>
<organism evidence="1 2">
    <name type="scientific">Thermotoga petrophila</name>
    <dbReference type="NCBI Taxonomy" id="93929"/>
    <lineage>
        <taxon>Bacteria</taxon>
        <taxon>Thermotogati</taxon>
        <taxon>Thermotogota</taxon>
        <taxon>Thermotogae</taxon>
        <taxon>Thermotogales</taxon>
        <taxon>Thermotogaceae</taxon>
        <taxon>Thermotoga</taxon>
    </lineage>
</organism>
<protein>
    <submittedName>
        <fullName evidence="1">Uncharacterized protein</fullName>
    </submittedName>
</protein>
<accession>A0A101EQ45</accession>